<keyword evidence="2" id="KW-0285">Flavoprotein</keyword>
<dbReference type="GO" id="GO:0030488">
    <property type="term" value="P:tRNA methylation"/>
    <property type="evidence" value="ECO:0007669"/>
    <property type="project" value="TreeGrafter"/>
</dbReference>
<dbReference type="Pfam" id="PF01134">
    <property type="entry name" value="GIDA"/>
    <property type="match status" value="1"/>
</dbReference>
<accession>K1THP4</accession>
<proteinExistence type="predicted"/>
<organism evidence="5">
    <name type="scientific">human gut metagenome</name>
    <dbReference type="NCBI Taxonomy" id="408170"/>
    <lineage>
        <taxon>unclassified sequences</taxon>
        <taxon>metagenomes</taxon>
        <taxon>organismal metagenomes</taxon>
    </lineage>
</organism>
<keyword evidence="3" id="KW-0274">FAD</keyword>
<dbReference type="InterPro" id="IPR002218">
    <property type="entry name" value="MnmG-rel"/>
</dbReference>
<dbReference type="GO" id="GO:0050660">
    <property type="term" value="F:flavin adenine dinucleotide binding"/>
    <property type="evidence" value="ECO:0007669"/>
    <property type="project" value="InterPro"/>
</dbReference>
<name>K1THP4_9ZZZZ</name>
<dbReference type="InterPro" id="IPR040131">
    <property type="entry name" value="MnmG_N"/>
</dbReference>
<feature type="non-terminal residue" evidence="5">
    <location>
        <position position="1"/>
    </location>
</feature>
<dbReference type="EMBL" id="AJWZ01006785">
    <property type="protein sequence ID" value="EKC58801.1"/>
    <property type="molecule type" value="Genomic_DNA"/>
</dbReference>
<dbReference type="GO" id="GO:0005829">
    <property type="term" value="C:cytosol"/>
    <property type="evidence" value="ECO:0007669"/>
    <property type="project" value="TreeGrafter"/>
</dbReference>
<evidence type="ECO:0000313" key="5">
    <source>
        <dbReference type="EMBL" id="EKC58801.1"/>
    </source>
</evidence>
<dbReference type="GO" id="GO:0002098">
    <property type="term" value="P:tRNA wobble uridine modification"/>
    <property type="evidence" value="ECO:0007669"/>
    <property type="project" value="TreeGrafter"/>
</dbReference>
<dbReference type="PANTHER" id="PTHR11806:SF0">
    <property type="entry name" value="PROTEIN MTO1 HOMOLOG, MITOCHONDRIAL"/>
    <property type="match status" value="1"/>
</dbReference>
<dbReference type="Gene3D" id="3.50.50.60">
    <property type="entry name" value="FAD/NAD(P)-binding domain"/>
    <property type="match status" value="1"/>
</dbReference>
<evidence type="ECO:0000256" key="2">
    <source>
        <dbReference type="ARBA" id="ARBA00022630"/>
    </source>
</evidence>
<comment type="cofactor">
    <cofactor evidence="1">
        <name>FAD</name>
        <dbReference type="ChEBI" id="CHEBI:57692"/>
    </cofactor>
</comment>
<evidence type="ECO:0000256" key="3">
    <source>
        <dbReference type="ARBA" id="ARBA00022827"/>
    </source>
</evidence>
<comment type="caution">
    <text evidence="5">The sequence shown here is derived from an EMBL/GenBank/DDBJ whole genome shotgun (WGS) entry which is preliminary data.</text>
</comment>
<evidence type="ECO:0000259" key="4">
    <source>
        <dbReference type="Pfam" id="PF01134"/>
    </source>
</evidence>
<dbReference type="AlphaFoldDB" id="K1THP4"/>
<sequence>LYPTLEFKKYSGLFGAGQFNCTSGYEEAAAQGVIAGMNAAMKIKGQRTVYP</sequence>
<gene>
    <name evidence="5" type="ORF">OBE_09811</name>
</gene>
<dbReference type="PANTHER" id="PTHR11806">
    <property type="entry name" value="GLUCOSE INHIBITED DIVISION PROTEIN A"/>
    <property type="match status" value="1"/>
</dbReference>
<reference evidence="5" key="1">
    <citation type="journal article" date="2013" name="Environ. Microbiol.">
        <title>Microbiota from the distal guts of lean and obese adolescents exhibit partial functional redundancy besides clear differences in community structure.</title>
        <authorList>
            <person name="Ferrer M."/>
            <person name="Ruiz A."/>
            <person name="Lanza F."/>
            <person name="Haange S.B."/>
            <person name="Oberbach A."/>
            <person name="Till H."/>
            <person name="Bargiela R."/>
            <person name="Campoy C."/>
            <person name="Segura M.T."/>
            <person name="Richter M."/>
            <person name="von Bergen M."/>
            <person name="Seifert J."/>
            <person name="Suarez A."/>
        </authorList>
    </citation>
    <scope>NUCLEOTIDE SEQUENCE</scope>
</reference>
<feature type="domain" description="MnmG N-terminal" evidence="4">
    <location>
        <begin position="1"/>
        <end position="46"/>
    </location>
</feature>
<protein>
    <submittedName>
        <fullName evidence="5">Glucose-inhibited division protein A-related protein</fullName>
    </submittedName>
</protein>
<dbReference type="InterPro" id="IPR036188">
    <property type="entry name" value="FAD/NAD-bd_sf"/>
</dbReference>
<evidence type="ECO:0000256" key="1">
    <source>
        <dbReference type="ARBA" id="ARBA00001974"/>
    </source>
</evidence>